<evidence type="ECO:0000313" key="7">
    <source>
        <dbReference type="EMBL" id="KAJ8040301.1"/>
    </source>
</evidence>
<dbReference type="EMBL" id="JAIZAY010000006">
    <property type="protein sequence ID" value="KAJ8040301.1"/>
    <property type="molecule type" value="Genomic_DNA"/>
</dbReference>
<feature type="chain" id="PRO_5040466233" description="Sushi domain-containing protein" evidence="5">
    <location>
        <begin position="22"/>
        <end position="172"/>
    </location>
</feature>
<evidence type="ECO:0000256" key="3">
    <source>
        <dbReference type="ARBA" id="ARBA00023157"/>
    </source>
</evidence>
<reference evidence="7" key="1">
    <citation type="submission" date="2021-10" db="EMBL/GenBank/DDBJ databases">
        <title>Tropical sea cucumber genome reveals ecological adaptation and Cuvierian tubules defense mechanism.</title>
        <authorList>
            <person name="Chen T."/>
        </authorList>
    </citation>
    <scope>NUCLEOTIDE SEQUENCE</scope>
    <source>
        <strain evidence="7">Nanhai2018</strain>
        <tissue evidence="7">Muscle</tissue>
    </source>
</reference>
<dbReference type="PANTHER" id="PTHR45656">
    <property type="entry name" value="PROTEIN CBR-CLEC-78"/>
    <property type="match status" value="1"/>
</dbReference>
<dbReference type="Gene3D" id="2.10.70.10">
    <property type="entry name" value="Complement Module, domain 1"/>
    <property type="match status" value="1"/>
</dbReference>
<dbReference type="Pfam" id="PF00084">
    <property type="entry name" value="Sushi"/>
    <property type="match status" value="1"/>
</dbReference>
<dbReference type="SUPFAM" id="SSF57535">
    <property type="entry name" value="Complement control module/SCR domain"/>
    <property type="match status" value="1"/>
</dbReference>
<sequence>MYSLLLHFSALSASPVTSVLTLPRDLSIPAGSSTCVTVTIGSVDNFVREDTRTFQISLSSTFADVVENQGQFFVNVWDNGFISGVSCPTPTVINSSPTSCSTFTTGSVCSYGCDDGFERLFGDASRTCTDLFRWSGSPLFCIPGKQLPYFSTVFTCSSVVSPQQPAQDLPPS</sequence>
<gene>
    <name evidence="7" type="ORF">HOLleu_14555</name>
</gene>
<comment type="caution">
    <text evidence="7">The sequence shown here is derived from an EMBL/GenBank/DDBJ whole genome shotgun (WGS) entry which is preliminary data.</text>
</comment>
<dbReference type="PANTHER" id="PTHR45656:SF4">
    <property type="entry name" value="PROTEIN CBR-CLEC-78"/>
    <property type="match status" value="1"/>
</dbReference>
<dbReference type="InterPro" id="IPR038081">
    <property type="entry name" value="CalX-like_sf"/>
</dbReference>
<feature type="domain" description="Sushi" evidence="6">
    <location>
        <begin position="85"/>
        <end position="143"/>
    </location>
</feature>
<keyword evidence="2" id="KW-0677">Repeat</keyword>
<dbReference type="SUPFAM" id="SSF141072">
    <property type="entry name" value="CalX-like"/>
    <property type="match status" value="1"/>
</dbReference>
<feature type="signal peptide" evidence="5">
    <location>
        <begin position="1"/>
        <end position="21"/>
    </location>
</feature>
<evidence type="ECO:0000259" key="6">
    <source>
        <dbReference type="PROSITE" id="PS50923"/>
    </source>
</evidence>
<dbReference type="InterPro" id="IPR051277">
    <property type="entry name" value="SEZ6_CSMD_C4BPB_Regulators"/>
</dbReference>
<keyword evidence="4" id="KW-0768">Sushi</keyword>
<evidence type="ECO:0000256" key="1">
    <source>
        <dbReference type="ARBA" id="ARBA00022729"/>
    </source>
</evidence>
<dbReference type="Proteomes" id="UP001152320">
    <property type="component" value="Chromosome 6"/>
</dbReference>
<accession>A0A9Q1C7R6</accession>
<dbReference type="SMART" id="SM00032">
    <property type="entry name" value="CCP"/>
    <property type="match status" value="1"/>
</dbReference>
<evidence type="ECO:0000256" key="2">
    <source>
        <dbReference type="ARBA" id="ARBA00022737"/>
    </source>
</evidence>
<protein>
    <recommendedName>
        <fullName evidence="6">Sushi domain-containing protein</fullName>
    </recommendedName>
</protein>
<evidence type="ECO:0000313" key="8">
    <source>
        <dbReference type="Proteomes" id="UP001152320"/>
    </source>
</evidence>
<proteinExistence type="predicted"/>
<dbReference type="AlphaFoldDB" id="A0A9Q1C7R6"/>
<dbReference type="InterPro" id="IPR035976">
    <property type="entry name" value="Sushi/SCR/CCP_sf"/>
</dbReference>
<keyword evidence="3" id="KW-1015">Disulfide bond</keyword>
<keyword evidence="8" id="KW-1185">Reference proteome</keyword>
<dbReference type="InterPro" id="IPR000436">
    <property type="entry name" value="Sushi_SCR_CCP_dom"/>
</dbReference>
<dbReference type="CDD" id="cd00033">
    <property type="entry name" value="CCP"/>
    <property type="match status" value="1"/>
</dbReference>
<name>A0A9Q1C7R6_HOLLE</name>
<evidence type="ECO:0000256" key="4">
    <source>
        <dbReference type="PROSITE-ProRule" id="PRU00302"/>
    </source>
</evidence>
<comment type="caution">
    <text evidence="4">Lacks conserved residue(s) required for the propagation of feature annotation.</text>
</comment>
<evidence type="ECO:0000256" key="5">
    <source>
        <dbReference type="SAM" id="SignalP"/>
    </source>
</evidence>
<keyword evidence="1 5" id="KW-0732">Signal</keyword>
<organism evidence="7 8">
    <name type="scientific">Holothuria leucospilota</name>
    <name type="common">Black long sea cucumber</name>
    <name type="synonym">Mertensiothuria leucospilota</name>
    <dbReference type="NCBI Taxonomy" id="206669"/>
    <lineage>
        <taxon>Eukaryota</taxon>
        <taxon>Metazoa</taxon>
        <taxon>Echinodermata</taxon>
        <taxon>Eleutherozoa</taxon>
        <taxon>Echinozoa</taxon>
        <taxon>Holothuroidea</taxon>
        <taxon>Aspidochirotacea</taxon>
        <taxon>Aspidochirotida</taxon>
        <taxon>Holothuriidae</taxon>
        <taxon>Holothuria</taxon>
    </lineage>
</organism>
<dbReference type="PROSITE" id="PS50923">
    <property type="entry name" value="SUSHI"/>
    <property type="match status" value="1"/>
</dbReference>